<evidence type="ECO:0000256" key="8">
    <source>
        <dbReference type="ARBA" id="ARBA00047851"/>
    </source>
</evidence>
<comment type="catalytic activity">
    <reaction evidence="8 10 11">
        <text>2-(2-carboxy-4-methylthiazol-5-yl)ethyl phosphate + 4-amino-2-methyl-5-(diphosphooxymethyl)pyrimidine + 2 H(+) = thiamine phosphate + CO2 + diphosphate</text>
        <dbReference type="Rhea" id="RHEA:47848"/>
        <dbReference type="ChEBI" id="CHEBI:15378"/>
        <dbReference type="ChEBI" id="CHEBI:16526"/>
        <dbReference type="ChEBI" id="CHEBI:33019"/>
        <dbReference type="ChEBI" id="CHEBI:37575"/>
        <dbReference type="ChEBI" id="CHEBI:57841"/>
        <dbReference type="ChEBI" id="CHEBI:62890"/>
        <dbReference type="EC" id="2.5.1.3"/>
    </reaction>
</comment>
<evidence type="ECO:0000256" key="9">
    <source>
        <dbReference type="ARBA" id="ARBA00047883"/>
    </source>
</evidence>
<dbReference type="SUPFAM" id="SSF51391">
    <property type="entry name" value="Thiamin phosphate synthase"/>
    <property type="match status" value="1"/>
</dbReference>
<dbReference type="InterPro" id="IPR013785">
    <property type="entry name" value="Aldolase_TIM"/>
</dbReference>
<feature type="binding site" evidence="10">
    <location>
        <begin position="132"/>
        <end position="134"/>
    </location>
    <ligand>
        <name>2-[(2R,5Z)-2-carboxy-4-methylthiazol-5(2H)-ylidene]ethyl phosphate</name>
        <dbReference type="ChEBI" id="CHEBI:62899"/>
    </ligand>
</feature>
<feature type="binding site" evidence="10">
    <location>
        <position position="105"/>
    </location>
    <ligand>
        <name>4-amino-2-methyl-5-(diphosphooxymethyl)pyrimidine</name>
        <dbReference type="ChEBI" id="CHEBI:57841"/>
    </ligand>
</feature>
<evidence type="ECO:0000256" key="6">
    <source>
        <dbReference type="ARBA" id="ARBA00022977"/>
    </source>
</evidence>
<evidence type="ECO:0000256" key="7">
    <source>
        <dbReference type="ARBA" id="ARBA00047334"/>
    </source>
</evidence>
<dbReference type="GO" id="GO:0000287">
    <property type="term" value="F:magnesium ion binding"/>
    <property type="evidence" value="ECO:0007669"/>
    <property type="project" value="UniProtKB-UniRule"/>
</dbReference>
<dbReference type="EC" id="2.5.1.3" evidence="10"/>
<organism evidence="14 15">
    <name type="scientific">Venenivibrio stagnispumantis</name>
    <dbReference type="NCBI Taxonomy" id="407998"/>
    <lineage>
        <taxon>Bacteria</taxon>
        <taxon>Pseudomonadati</taxon>
        <taxon>Aquificota</taxon>
        <taxon>Aquificia</taxon>
        <taxon>Aquificales</taxon>
        <taxon>Hydrogenothermaceae</taxon>
        <taxon>Venenivibrio</taxon>
    </lineage>
</organism>
<dbReference type="GO" id="GO:0009229">
    <property type="term" value="P:thiamine diphosphate biosynthetic process"/>
    <property type="evidence" value="ECO:0007669"/>
    <property type="project" value="UniProtKB-UniRule"/>
</dbReference>
<dbReference type="InterPro" id="IPR036206">
    <property type="entry name" value="ThiamineP_synth_sf"/>
</dbReference>
<feature type="binding site" evidence="10">
    <location>
        <position position="68"/>
    </location>
    <ligand>
        <name>Mg(2+)</name>
        <dbReference type="ChEBI" id="CHEBI:18420"/>
    </ligand>
</feature>
<comment type="cofactor">
    <cofactor evidence="10">
        <name>Mg(2+)</name>
        <dbReference type="ChEBI" id="CHEBI:18420"/>
    </cofactor>
    <text evidence="10">Binds 1 Mg(2+) ion per subunit.</text>
</comment>
<dbReference type="InterPro" id="IPR034291">
    <property type="entry name" value="TMP_synthase"/>
</dbReference>
<sequence length="204" mass="23086">MLKGLYVITDEKLTPYDKILSMVEKALIGGAKIVQLRDKNNKDEDIQDYAIQLKNLCKKYDAIFIINDRIDLAKKVDADGVHVGEEYDDIKDLRKYLPDKIIGVSCYGSIERAKKMEEDGADYVAFGSFFPSPTKPKPNLVQKEIIKEAKKTLKIPICAIGGINIENAKELINLGADMIAVVSDIWKQENITKRALEYKKLFED</sequence>
<keyword evidence="6 10" id="KW-0784">Thiamine biosynthesis</keyword>
<keyword evidence="15" id="KW-1185">Reference proteome</keyword>
<name>A0AA45WK37_9AQUI</name>
<protein>
    <recommendedName>
        <fullName evidence="10">Thiamine-phosphate synthase</fullName>
        <shortName evidence="10">TP synthase</shortName>
        <shortName evidence="10">TPS</shortName>
        <ecNumber evidence="10">2.5.1.3</ecNumber>
    </recommendedName>
    <alternativeName>
        <fullName evidence="10">Thiamine-phosphate pyrophosphorylase</fullName>
        <shortName evidence="10">TMP pyrophosphorylase</shortName>
        <shortName evidence="10">TMP-PPase</shortName>
    </alternativeName>
</protein>
<comment type="pathway">
    <text evidence="2 10 12">Cofactor biosynthesis; thiamine diphosphate biosynthesis; thiamine phosphate from 4-amino-2-methyl-5-diphosphomethylpyrimidine and 4-methyl-5-(2-phosphoethyl)-thiazole: step 1/1.</text>
</comment>
<dbReference type="InterPro" id="IPR022998">
    <property type="entry name" value="ThiamineP_synth_TenI"/>
</dbReference>
<dbReference type="RefSeq" id="WP_265134955.1">
    <property type="nucleotide sequence ID" value="NZ_FXTX01000004.1"/>
</dbReference>
<dbReference type="Pfam" id="PF02581">
    <property type="entry name" value="TMP-TENI"/>
    <property type="match status" value="1"/>
</dbReference>
<proteinExistence type="inferred from homology"/>
<feature type="binding site" evidence="10">
    <location>
        <begin position="182"/>
        <end position="183"/>
    </location>
    <ligand>
        <name>2-[(2R,5Z)-2-carboxy-4-methylthiazol-5(2H)-ylidene]ethyl phosphate</name>
        <dbReference type="ChEBI" id="CHEBI:62899"/>
    </ligand>
</feature>
<reference evidence="14" key="1">
    <citation type="submission" date="2017-05" db="EMBL/GenBank/DDBJ databases">
        <authorList>
            <person name="Varghese N."/>
            <person name="Submissions S."/>
        </authorList>
    </citation>
    <scope>NUCLEOTIDE SEQUENCE</scope>
    <source>
        <strain evidence="14">DSM 18763</strain>
    </source>
</reference>
<comment type="catalytic activity">
    <reaction evidence="9 10 11">
        <text>2-[(2R,5Z)-2-carboxy-4-methylthiazol-5(2H)-ylidene]ethyl phosphate + 4-amino-2-methyl-5-(diphosphooxymethyl)pyrimidine + 2 H(+) = thiamine phosphate + CO2 + diphosphate</text>
        <dbReference type="Rhea" id="RHEA:47844"/>
        <dbReference type="ChEBI" id="CHEBI:15378"/>
        <dbReference type="ChEBI" id="CHEBI:16526"/>
        <dbReference type="ChEBI" id="CHEBI:33019"/>
        <dbReference type="ChEBI" id="CHEBI:37575"/>
        <dbReference type="ChEBI" id="CHEBI:57841"/>
        <dbReference type="ChEBI" id="CHEBI:62899"/>
        <dbReference type="EC" id="2.5.1.3"/>
    </reaction>
</comment>
<dbReference type="HAMAP" id="MF_00097">
    <property type="entry name" value="TMP_synthase"/>
    <property type="match status" value="1"/>
</dbReference>
<keyword evidence="5 10" id="KW-0460">Magnesium</keyword>
<evidence type="ECO:0000256" key="3">
    <source>
        <dbReference type="ARBA" id="ARBA00022679"/>
    </source>
</evidence>
<evidence type="ECO:0000313" key="14">
    <source>
        <dbReference type="EMBL" id="SMP05831.1"/>
    </source>
</evidence>
<dbReference type="NCBIfam" id="TIGR00693">
    <property type="entry name" value="thiE"/>
    <property type="match status" value="1"/>
</dbReference>
<evidence type="ECO:0000256" key="2">
    <source>
        <dbReference type="ARBA" id="ARBA00005165"/>
    </source>
</evidence>
<dbReference type="Proteomes" id="UP001157947">
    <property type="component" value="Unassembled WGS sequence"/>
</dbReference>
<dbReference type="GO" id="GO:0005737">
    <property type="term" value="C:cytoplasm"/>
    <property type="evidence" value="ECO:0007669"/>
    <property type="project" value="TreeGrafter"/>
</dbReference>
<evidence type="ECO:0000256" key="1">
    <source>
        <dbReference type="ARBA" id="ARBA00003814"/>
    </source>
</evidence>
<feature type="binding site" evidence="10">
    <location>
        <position position="67"/>
    </location>
    <ligand>
        <name>4-amino-2-methyl-5-(diphosphooxymethyl)pyrimidine</name>
        <dbReference type="ChEBI" id="CHEBI:57841"/>
    </ligand>
</feature>
<dbReference type="EMBL" id="FXTX01000004">
    <property type="protein sequence ID" value="SMP05831.1"/>
    <property type="molecule type" value="Genomic_DNA"/>
</dbReference>
<feature type="domain" description="Thiamine phosphate synthase/TenI" evidence="13">
    <location>
        <begin position="5"/>
        <end position="185"/>
    </location>
</feature>
<comment type="similarity">
    <text evidence="10 11">Belongs to the thiamine-phosphate synthase family.</text>
</comment>
<comment type="caution">
    <text evidence="10">Lacks conserved residue(s) required for the propagation of feature annotation.</text>
</comment>
<accession>A0AA45WK37</accession>
<comment type="caution">
    <text evidence="14">The sequence shown here is derived from an EMBL/GenBank/DDBJ whole genome shotgun (WGS) entry which is preliminary data.</text>
</comment>
<dbReference type="PANTHER" id="PTHR20857">
    <property type="entry name" value="THIAMINE-PHOSPHATE PYROPHOSPHORYLASE"/>
    <property type="match status" value="1"/>
</dbReference>
<dbReference type="AlphaFoldDB" id="A0AA45WK37"/>
<dbReference type="CDD" id="cd00564">
    <property type="entry name" value="TMP_TenI"/>
    <property type="match status" value="1"/>
</dbReference>
<feature type="binding site" evidence="10">
    <location>
        <position position="162"/>
    </location>
    <ligand>
        <name>2-[(2R,5Z)-2-carboxy-4-methylthiazol-5(2H)-ylidene]ethyl phosphate</name>
        <dbReference type="ChEBI" id="CHEBI:62899"/>
    </ligand>
</feature>
<keyword evidence="3 10" id="KW-0808">Transferase</keyword>
<comment type="function">
    <text evidence="1 10">Condenses 4-methyl-5-(beta-hydroxyethyl)thiazole monophosphate (THZ-P) and 2-methyl-4-amino-5-hydroxymethyl pyrimidine pyrophosphate (HMP-PP) to form thiamine monophosphate (TMP).</text>
</comment>
<feature type="binding site" evidence="10">
    <location>
        <begin position="35"/>
        <end position="39"/>
    </location>
    <ligand>
        <name>4-amino-2-methyl-5-(diphosphooxymethyl)pyrimidine</name>
        <dbReference type="ChEBI" id="CHEBI:57841"/>
    </ligand>
</feature>
<gene>
    <name evidence="10" type="primary">thiE</name>
    <name evidence="14" type="ORF">SAMN06264868_1042</name>
</gene>
<evidence type="ECO:0000259" key="13">
    <source>
        <dbReference type="Pfam" id="PF02581"/>
    </source>
</evidence>
<evidence type="ECO:0000313" key="15">
    <source>
        <dbReference type="Proteomes" id="UP001157947"/>
    </source>
</evidence>
<dbReference type="PANTHER" id="PTHR20857:SF23">
    <property type="entry name" value="THIAMINE BIOSYNTHETIC BIFUNCTIONAL ENZYME"/>
    <property type="match status" value="1"/>
</dbReference>
<dbReference type="GO" id="GO:0009228">
    <property type="term" value="P:thiamine biosynthetic process"/>
    <property type="evidence" value="ECO:0007669"/>
    <property type="project" value="UniProtKB-KW"/>
</dbReference>
<feature type="binding site" evidence="10">
    <location>
        <position position="135"/>
    </location>
    <ligand>
        <name>4-amino-2-methyl-5-(diphosphooxymethyl)pyrimidine</name>
        <dbReference type="ChEBI" id="CHEBI:57841"/>
    </ligand>
</feature>
<dbReference type="Gene3D" id="3.20.20.70">
    <property type="entry name" value="Aldolase class I"/>
    <property type="match status" value="1"/>
</dbReference>
<dbReference type="FunFam" id="3.20.20.70:FF:000096">
    <property type="entry name" value="Thiamine-phosphate synthase"/>
    <property type="match status" value="1"/>
</dbReference>
<evidence type="ECO:0000256" key="5">
    <source>
        <dbReference type="ARBA" id="ARBA00022842"/>
    </source>
</evidence>
<evidence type="ECO:0000256" key="12">
    <source>
        <dbReference type="RuleBase" id="RU004253"/>
    </source>
</evidence>
<evidence type="ECO:0000256" key="11">
    <source>
        <dbReference type="RuleBase" id="RU003826"/>
    </source>
</evidence>
<evidence type="ECO:0000256" key="4">
    <source>
        <dbReference type="ARBA" id="ARBA00022723"/>
    </source>
</evidence>
<comment type="catalytic activity">
    <reaction evidence="7 10 11">
        <text>4-methyl-5-(2-phosphooxyethyl)-thiazole + 4-amino-2-methyl-5-(diphosphooxymethyl)pyrimidine + H(+) = thiamine phosphate + diphosphate</text>
        <dbReference type="Rhea" id="RHEA:22328"/>
        <dbReference type="ChEBI" id="CHEBI:15378"/>
        <dbReference type="ChEBI" id="CHEBI:33019"/>
        <dbReference type="ChEBI" id="CHEBI:37575"/>
        <dbReference type="ChEBI" id="CHEBI:57841"/>
        <dbReference type="ChEBI" id="CHEBI:58296"/>
        <dbReference type="EC" id="2.5.1.3"/>
    </reaction>
</comment>
<evidence type="ECO:0000256" key="10">
    <source>
        <dbReference type="HAMAP-Rule" id="MF_00097"/>
    </source>
</evidence>
<dbReference type="GO" id="GO:0004789">
    <property type="term" value="F:thiamine-phosphate diphosphorylase activity"/>
    <property type="evidence" value="ECO:0007669"/>
    <property type="project" value="UniProtKB-UniRule"/>
</dbReference>
<keyword evidence="4 10" id="KW-0479">Metal-binding</keyword>